<name>A0A3M7SYR1_BRAPC</name>
<proteinExistence type="predicted"/>
<protein>
    <submittedName>
        <fullName evidence="1">Uncharacterized protein</fullName>
    </submittedName>
</protein>
<evidence type="ECO:0000313" key="2">
    <source>
        <dbReference type="Proteomes" id="UP000276133"/>
    </source>
</evidence>
<sequence length="105" mass="10830">MITGWGFAGTWGSRSMTTFLGGGGSRFPEMVMIFLLTGAGGVGGASRMTIGSGVVGLCGVCRMMIGGAGELTSLGSWLMMMSPGGGTLGGFKYLMASSWMYSIFW</sequence>
<accession>A0A3M7SYR1</accession>
<gene>
    <name evidence="1" type="ORF">BpHYR1_033622</name>
</gene>
<comment type="caution">
    <text evidence="1">The sequence shown here is derived from an EMBL/GenBank/DDBJ whole genome shotgun (WGS) entry which is preliminary data.</text>
</comment>
<keyword evidence="2" id="KW-1185">Reference proteome</keyword>
<dbReference type="Proteomes" id="UP000276133">
    <property type="component" value="Unassembled WGS sequence"/>
</dbReference>
<dbReference type="EMBL" id="REGN01000578">
    <property type="protein sequence ID" value="RNA40872.1"/>
    <property type="molecule type" value="Genomic_DNA"/>
</dbReference>
<reference evidence="1 2" key="1">
    <citation type="journal article" date="2018" name="Sci. Rep.">
        <title>Genomic signatures of local adaptation to the degree of environmental predictability in rotifers.</title>
        <authorList>
            <person name="Franch-Gras L."/>
            <person name="Hahn C."/>
            <person name="Garcia-Roger E.M."/>
            <person name="Carmona M.J."/>
            <person name="Serra M."/>
            <person name="Gomez A."/>
        </authorList>
    </citation>
    <scope>NUCLEOTIDE SEQUENCE [LARGE SCALE GENOMIC DNA]</scope>
    <source>
        <strain evidence="1">HYR1</strain>
    </source>
</reference>
<evidence type="ECO:0000313" key="1">
    <source>
        <dbReference type="EMBL" id="RNA40872.1"/>
    </source>
</evidence>
<organism evidence="1 2">
    <name type="scientific">Brachionus plicatilis</name>
    <name type="common">Marine rotifer</name>
    <name type="synonym">Brachionus muelleri</name>
    <dbReference type="NCBI Taxonomy" id="10195"/>
    <lineage>
        <taxon>Eukaryota</taxon>
        <taxon>Metazoa</taxon>
        <taxon>Spiralia</taxon>
        <taxon>Gnathifera</taxon>
        <taxon>Rotifera</taxon>
        <taxon>Eurotatoria</taxon>
        <taxon>Monogononta</taxon>
        <taxon>Pseudotrocha</taxon>
        <taxon>Ploima</taxon>
        <taxon>Brachionidae</taxon>
        <taxon>Brachionus</taxon>
    </lineage>
</organism>
<dbReference type="AlphaFoldDB" id="A0A3M7SYR1"/>